<dbReference type="InterPro" id="IPR036291">
    <property type="entry name" value="NAD(P)-bd_dom_sf"/>
</dbReference>
<sequence length="249" mass="28269">SDVADYYTVNQQGTASLFKSLHDQKILPKKIICLSSLAAVGPSFDGKPVRESDVPHPITPYGKSKLMGEAEALKFKEVYPIVILRAPAVFGPRDKDFLQYFKWIKRGALPAIGSKQRYMSLCYVKDLIRAFYVCSQKELESGEIFNIGDQNPCSYDEFGELAGQAMGKKLKKVKIPIPIGYFVALIADIAGRINKKPSILNLGKFKQMRQRAWIADMKKAKEKLSFQPQYSLQEAVQETINWYLKYNWL</sequence>
<accession>X0SS30</accession>
<dbReference type="SUPFAM" id="SSF51735">
    <property type="entry name" value="NAD(P)-binding Rossmann-fold domains"/>
    <property type="match status" value="1"/>
</dbReference>
<protein>
    <recommendedName>
        <fullName evidence="1">NAD-dependent epimerase/dehydratase domain-containing protein</fullName>
    </recommendedName>
</protein>
<dbReference type="PANTHER" id="PTHR43245">
    <property type="entry name" value="BIFUNCTIONAL POLYMYXIN RESISTANCE PROTEIN ARNA"/>
    <property type="match status" value="1"/>
</dbReference>
<dbReference type="InterPro" id="IPR001509">
    <property type="entry name" value="Epimerase_deHydtase"/>
</dbReference>
<dbReference type="EMBL" id="BARS01003173">
    <property type="protein sequence ID" value="GAF78707.1"/>
    <property type="molecule type" value="Genomic_DNA"/>
</dbReference>
<dbReference type="AlphaFoldDB" id="X0SS30"/>
<evidence type="ECO:0000259" key="1">
    <source>
        <dbReference type="Pfam" id="PF01370"/>
    </source>
</evidence>
<dbReference type="Pfam" id="PF01370">
    <property type="entry name" value="Epimerase"/>
    <property type="match status" value="1"/>
</dbReference>
<organism evidence="2">
    <name type="scientific">marine sediment metagenome</name>
    <dbReference type="NCBI Taxonomy" id="412755"/>
    <lineage>
        <taxon>unclassified sequences</taxon>
        <taxon>metagenomes</taxon>
        <taxon>ecological metagenomes</taxon>
    </lineage>
</organism>
<name>X0SS30_9ZZZZ</name>
<feature type="domain" description="NAD-dependent epimerase/dehydratase" evidence="1">
    <location>
        <begin position="4"/>
        <end position="148"/>
    </location>
</feature>
<gene>
    <name evidence="2" type="ORF">S01H1_06114</name>
</gene>
<feature type="non-terminal residue" evidence="2">
    <location>
        <position position="1"/>
    </location>
</feature>
<reference evidence="2" key="1">
    <citation type="journal article" date="2014" name="Front. Microbiol.">
        <title>High frequency of phylogenetically diverse reductive dehalogenase-homologous genes in deep subseafloor sedimentary metagenomes.</title>
        <authorList>
            <person name="Kawai M."/>
            <person name="Futagami T."/>
            <person name="Toyoda A."/>
            <person name="Takaki Y."/>
            <person name="Nishi S."/>
            <person name="Hori S."/>
            <person name="Arai W."/>
            <person name="Tsubouchi T."/>
            <person name="Morono Y."/>
            <person name="Uchiyama I."/>
            <person name="Ito T."/>
            <person name="Fujiyama A."/>
            <person name="Inagaki F."/>
            <person name="Takami H."/>
        </authorList>
    </citation>
    <scope>NUCLEOTIDE SEQUENCE</scope>
    <source>
        <strain evidence="2">Expedition CK06-06</strain>
    </source>
</reference>
<dbReference type="Gene3D" id="3.40.50.720">
    <property type="entry name" value="NAD(P)-binding Rossmann-like Domain"/>
    <property type="match status" value="1"/>
</dbReference>
<dbReference type="InterPro" id="IPR050177">
    <property type="entry name" value="Lipid_A_modif_metabolic_enz"/>
</dbReference>
<evidence type="ECO:0000313" key="2">
    <source>
        <dbReference type="EMBL" id="GAF78707.1"/>
    </source>
</evidence>
<proteinExistence type="predicted"/>
<comment type="caution">
    <text evidence="2">The sequence shown here is derived from an EMBL/GenBank/DDBJ whole genome shotgun (WGS) entry which is preliminary data.</text>
</comment>